<protein>
    <recommendedName>
        <fullName evidence="4">F-box domain-containing protein</fullName>
    </recommendedName>
</protein>
<reference evidence="2 3" key="1">
    <citation type="submission" date="2016-05" db="EMBL/GenBank/DDBJ databases">
        <title>Genome sequencing reveals origins of a unique bacterial endosymbiosis in the earliest lineages of terrestrial Fungi.</title>
        <authorList>
            <consortium name="DOE Joint Genome Institute"/>
            <person name="Uehling J."/>
            <person name="Gryganskyi A."/>
            <person name="Hameed K."/>
            <person name="Tschaplinski T."/>
            <person name="Misztal P."/>
            <person name="Wu S."/>
            <person name="Desiro A."/>
            <person name="Vande Pol N."/>
            <person name="Du Z.-Y."/>
            <person name="Zienkiewicz A."/>
            <person name="Zienkiewicz K."/>
            <person name="Morin E."/>
            <person name="Tisserant E."/>
            <person name="Splivallo R."/>
            <person name="Hainaut M."/>
            <person name="Henrissat B."/>
            <person name="Ohm R."/>
            <person name="Kuo A."/>
            <person name="Yan J."/>
            <person name="Lipzen A."/>
            <person name="Nolan M."/>
            <person name="Labutti K."/>
            <person name="Barry K."/>
            <person name="Goldstein A."/>
            <person name="Labbe J."/>
            <person name="Schadt C."/>
            <person name="Tuskan G."/>
            <person name="Grigoriev I."/>
            <person name="Martin F."/>
            <person name="Vilgalys R."/>
            <person name="Bonito G."/>
        </authorList>
    </citation>
    <scope>NUCLEOTIDE SEQUENCE [LARGE SCALE GENOMIC DNA]</scope>
    <source>
        <strain evidence="2 3">AG-77</strain>
    </source>
</reference>
<proteinExistence type="predicted"/>
<dbReference type="AlphaFoldDB" id="A0A197JKC3"/>
<dbReference type="InterPro" id="IPR032675">
    <property type="entry name" value="LRR_dom_sf"/>
</dbReference>
<evidence type="ECO:0008006" key="4">
    <source>
        <dbReference type="Google" id="ProtNLM"/>
    </source>
</evidence>
<feature type="region of interest" description="Disordered" evidence="1">
    <location>
        <begin position="146"/>
        <end position="172"/>
    </location>
</feature>
<sequence length="438" mass="49342">MNFAPTFSIVRLSMTGRFLYQALNPLFWAHLDLYKTNQSKYPPLSVPTQQALSRNLSKIKTIKLDNSTLLHFVAVIFRHPNNTSRAAARTPHKPSANQVPKIPGQLELIWILELHPALTHLCLDNYIISSDYGGIFFHPSCIPPDSSPGPRRDLQLPTLPESGAPPTVRRNGPLTSLKKLQIGLDIDQHVWILDRIVAWCPALEILTPPRCLKADCRSLAKAIVQNCPRLQELNNSGICLLAIANELPAHSLEIIHGKDYEQANMVLTTISARHFDGIREIRMPYPHIDGPVIQNVLSSCRVLEHLTLGKSCQSSVLLKDLVVKEWACLRLKVLNITVDLRQHELPAYKLWQKGRGFPIVTCETWTALKKFYRQLGALTEIEVLDLGSHQRSWSGWTRTDKSDRTHKTTAMTATTHGEPTTAMRRLAVQGIWDGYQGR</sequence>
<name>A0A197JKC3_9FUNG</name>
<dbReference type="EMBL" id="KV442087">
    <property type="protein sequence ID" value="OAQ24809.1"/>
    <property type="molecule type" value="Genomic_DNA"/>
</dbReference>
<dbReference type="SUPFAM" id="SSF52047">
    <property type="entry name" value="RNI-like"/>
    <property type="match status" value="1"/>
</dbReference>
<evidence type="ECO:0000313" key="3">
    <source>
        <dbReference type="Proteomes" id="UP000078512"/>
    </source>
</evidence>
<dbReference type="Gene3D" id="3.80.10.10">
    <property type="entry name" value="Ribonuclease Inhibitor"/>
    <property type="match status" value="1"/>
</dbReference>
<accession>A0A197JKC3</accession>
<gene>
    <name evidence="2" type="ORF">K457DRAFT_23729</name>
</gene>
<dbReference type="OrthoDB" id="2434117at2759"/>
<evidence type="ECO:0000313" key="2">
    <source>
        <dbReference type="EMBL" id="OAQ24809.1"/>
    </source>
</evidence>
<evidence type="ECO:0000256" key="1">
    <source>
        <dbReference type="SAM" id="MobiDB-lite"/>
    </source>
</evidence>
<dbReference type="Proteomes" id="UP000078512">
    <property type="component" value="Unassembled WGS sequence"/>
</dbReference>
<keyword evidence="3" id="KW-1185">Reference proteome</keyword>
<organism evidence="2 3">
    <name type="scientific">Linnemannia elongata AG-77</name>
    <dbReference type="NCBI Taxonomy" id="1314771"/>
    <lineage>
        <taxon>Eukaryota</taxon>
        <taxon>Fungi</taxon>
        <taxon>Fungi incertae sedis</taxon>
        <taxon>Mucoromycota</taxon>
        <taxon>Mortierellomycotina</taxon>
        <taxon>Mortierellomycetes</taxon>
        <taxon>Mortierellales</taxon>
        <taxon>Mortierellaceae</taxon>
        <taxon>Linnemannia</taxon>
    </lineage>
</organism>